<accession>A0AAW7K247</accession>
<keyword evidence="1" id="KW-1133">Transmembrane helix</keyword>
<organism evidence="3 4">
    <name type="scientific">Yersinia nurmii</name>
    <dbReference type="NCBI Taxonomy" id="685706"/>
    <lineage>
        <taxon>Bacteria</taxon>
        <taxon>Pseudomonadati</taxon>
        <taxon>Pseudomonadota</taxon>
        <taxon>Gammaproteobacteria</taxon>
        <taxon>Enterobacterales</taxon>
        <taxon>Yersiniaceae</taxon>
        <taxon>Yersinia</taxon>
    </lineage>
</organism>
<reference evidence="3" key="1">
    <citation type="submission" date="2023-06" db="EMBL/GenBank/DDBJ databases">
        <authorList>
            <person name="Polev D.E."/>
            <person name="Saitova A.T."/>
            <person name="Bogumilchik E.A."/>
            <person name="Kokorina G.I."/>
            <person name="Voskresenskaia E.A."/>
        </authorList>
    </citation>
    <scope>NUCLEOTIDE SEQUENCE</scope>
    <source>
        <strain evidence="3">2145 StPb PI</strain>
    </source>
</reference>
<evidence type="ECO:0000259" key="2">
    <source>
        <dbReference type="Pfam" id="PF05707"/>
    </source>
</evidence>
<keyword evidence="1" id="KW-0472">Membrane</keyword>
<gene>
    <name evidence="3" type="ORF">QVN42_18770</name>
</gene>
<evidence type="ECO:0000313" key="4">
    <source>
        <dbReference type="Proteomes" id="UP001167864"/>
    </source>
</evidence>
<dbReference type="EMBL" id="JAUEHU010000034">
    <property type="protein sequence ID" value="MDN0089393.1"/>
    <property type="molecule type" value="Genomic_DNA"/>
</dbReference>
<dbReference type="Pfam" id="PF05707">
    <property type="entry name" value="Zot"/>
    <property type="match status" value="1"/>
</dbReference>
<dbReference type="InterPro" id="IPR027417">
    <property type="entry name" value="P-loop_NTPase"/>
</dbReference>
<comment type="caution">
    <text evidence="3">The sequence shown here is derived from an EMBL/GenBank/DDBJ whole genome shotgun (WGS) entry which is preliminary data.</text>
</comment>
<keyword evidence="1" id="KW-0812">Transmembrane</keyword>
<sequence length="345" mass="38855">MAISAYVGIPGSGKSYEVVTNVIIPAFLAGRRIVTNIYGISEEKIQQYCLTKKKADPSQLGQLLFVENEQVKDPLFFPFLMESATVSEHTYCQAGDLICIDETWRIWDSDKIPEQHRSFIAEHRHFANKDGTTCDLVVLNQSVANLPRFIKDRIETTYRMSKLVSLGLNNRYRVDIFTGIKLFAKYKTSSYQCKYDKAIFPLYESHVGGQGKERVVDKRQNIFAQSKLWFIIIGLGLMSVLSVYLVYRFFNPSPPAVEENTPLVTTQSAEFQRDNVPIEQPKPIATSTQWRIAGKIEKGGEAWVVLSGAQGQVRLEALSQFTFDGVMMTGDIDGMQVTTYSGGVK</sequence>
<dbReference type="RefSeq" id="WP_289818385.1">
    <property type="nucleotide sequence ID" value="NZ_JAUEHU010000034.1"/>
</dbReference>
<evidence type="ECO:0000256" key="1">
    <source>
        <dbReference type="SAM" id="Phobius"/>
    </source>
</evidence>
<dbReference type="AlphaFoldDB" id="A0AAW7K247"/>
<feature type="transmembrane region" description="Helical" evidence="1">
    <location>
        <begin position="228"/>
        <end position="247"/>
    </location>
</feature>
<evidence type="ECO:0000313" key="3">
    <source>
        <dbReference type="EMBL" id="MDN0089393.1"/>
    </source>
</evidence>
<dbReference type="Gene3D" id="3.40.50.300">
    <property type="entry name" value="P-loop containing nucleotide triphosphate hydrolases"/>
    <property type="match status" value="1"/>
</dbReference>
<name>A0AAW7K247_9GAMM</name>
<protein>
    <submittedName>
        <fullName evidence="3">Zonular occludens toxin domain-containing protein</fullName>
    </submittedName>
</protein>
<feature type="domain" description="Zona occludens toxin N-terminal" evidence="2">
    <location>
        <begin position="3"/>
        <end position="210"/>
    </location>
</feature>
<dbReference type="Proteomes" id="UP001167864">
    <property type="component" value="Unassembled WGS sequence"/>
</dbReference>
<proteinExistence type="predicted"/>
<dbReference type="InterPro" id="IPR008900">
    <property type="entry name" value="Zot_N"/>
</dbReference>